<dbReference type="Gene3D" id="3.30.420.10">
    <property type="entry name" value="Ribonuclease H-like superfamily/Ribonuclease H"/>
    <property type="match status" value="1"/>
</dbReference>
<organism evidence="2 3">
    <name type="scientific">Solanum verrucosum</name>
    <dbReference type="NCBI Taxonomy" id="315347"/>
    <lineage>
        <taxon>Eukaryota</taxon>
        <taxon>Viridiplantae</taxon>
        <taxon>Streptophyta</taxon>
        <taxon>Embryophyta</taxon>
        <taxon>Tracheophyta</taxon>
        <taxon>Spermatophyta</taxon>
        <taxon>Magnoliopsida</taxon>
        <taxon>eudicotyledons</taxon>
        <taxon>Gunneridae</taxon>
        <taxon>Pentapetalae</taxon>
        <taxon>asterids</taxon>
        <taxon>lamiids</taxon>
        <taxon>Solanales</taxon>
        <taxon>Solanaceae</taxon>
        <taxon>Solanoideae</taxon>
        <taxon>Solaneae</taxon>
        <taxon>Solanum</taxon>
    </lineage>
</organism>
<proteinExistence type="predicted"/>
<dbReference type="EMBL" id="CP133621">
    <property type="protein sequence ID" value="WMV49735.1"/>
    <property type="molecule type" value="Genomic_DNA"/>
</dbReference>
<sequence length="254" mass="28884">MNVLYHPGKANIVADALMRLSMGSVAHVEEEKKELAKDVHRLSCLGVFLTSYGGVMVHNGLQSSLILIEAHNSRYSIHPCTTKMYRDLHEVFWWNDMKSDIEDFVAKCPNCQQVKAEHQKPGVKTTDSTKDYTKLYINEIVRLHGVPFSIISDRGIDGQAERTIQTLEDMLIACVIDFKGSWDNHLLLVEFTYNNNFYSNIQMAPYEALYGRRCRSLIGCFEVGEVALIGPYSVHAAMKKIQLIKDRLKIAQSR</sequence>
<evidence type="ECO:0000313" key="3">
    <source>
        <dbReference type="Proteomes" id="UP001234989"/>
    </source>
</evidence>
<dbReference type="InterPro" id="IPR012337">
    <property type="entry name" value="RNaseH-like_sf"/>
</dbReference>
<dbReference type="GO" id="GO:0003676">
    <property type="term" value="F:nucleic acid binding"/>
    <property type="evidence" value="ECO:0007669"/>
    <property type="project" value="InterPro"/>
</dbReference>
<reference evidence="2" key="1">
    <citation type="submission" date="2023-08" db="EMBL/GenBank/DDBJ databases">
        <title>A de novo genome assembly of Solanum verrucosum Schlechtendal, a Mexican diploid species geographically isolated from the other diploid A-genome species in potato relatives.</title>
        <authorList>
            <person name="Hosaka K."/>
        </authorList>
    </citation>
    <scope>NUCLEOTIDE SEQUENCE</scope>
    <source>
        <tissue evidence="2">Young leaves</tissue>
    </source>
</reference>
<name>A0AAF0UNI5_SOLVR</name>
<dbReference type="PANTHER" id="PTHR45835">
    <property type="entry name" value="YALI0A06105P"/>
    <property type="match status" value="1"/>
</dbReference>
<accession>A0AAF0UNI5</accession>
<feature type="domain" description="Integrase zinc-binding" evidence="1">
    <location>
        <begin position="65"/>
        <end position="116"/>
    </location>
</feature>
<evidence type="ECO:0000313" key="2">
    <source>
        <dbReference type="EMBL" id="WMV49735.1"/>
    </source>
</evidence>
<dbReference type="PANTHER" id="PTHR45835:SF91">
    <property type="entry name" value="RETROTRANSPOSON, TY3-GYPSY SUBCLASS-LIKE PROTEIN"/>
    <property type="match status" value="1"/>
</dbReference>
<dbReference type="Gene3D" id="1.10.340.70">
    <property type="match status" value="1"/>
</dbReference>
<gene>
    <name evidence="2" type="ORF">MTR67_043120</name>
</gene>
<dbReference type="InterPro" id="IPR041588">
    <property type="entry name" value="Integrase_H2C2"/>
</dbReference>
<dbReference type="InterPro" id="IPR036397">
    <property type="entry name" value="RNaseH_sf"/>
</dbReference>
<dbReference type="Proteomes" id="UP001234989">
    <property type="component" value="Chromosome 10"/>
</dbReference>
<dbReference type="Pfam" id="PF17921">
    <property type="entry name" value="Integrase_H2C2"/>
    <property type="match status" value="1"/>
</dbReference>
<evidence type="ECO:0000259" key="1">
    <source>
        <dbReference type="Pfam" id="PF17921"/>
    </source>
</evidence>
<dbReference type="AlphaFoldDB" id="A0AAF0UNI5"/>
<keyword evidence="3" id="KW-1185">Reference proteome</keyword>
<dbReference type="SUPFAM" id="SSF53098">
    <property type="entry name" value="Ribonuclease H-like"/>
    <property type="match status" value="1"/>
</dbReference>
<protein>
    <recommendedName>
        <fullName evidence="1">Integrase zinc-binding domain-containing protein</fullName>
    </recommendedName>
</protein>